<dbReference type="Pfam" id="PF02913">
    <property type="entry name" value="FAD-oxidase_C"/>
    <property type="match status" value="1"/>
</dbReference>
<dbReference type="InterPro" id="IPR006094">
    <property type="entry name" value="Oxid_FAD_bind_N"/>
</dbReference>
<name>A0A4V1B089_9BURK</name>
<dbReference type="OrthoDB" id="9811557at2"/>
<keyword evidence="7" id="KW-1185">Reference proteome</keyword>
<dbReference type="InterPro" id="IPR016171">
    <property type="entry name" value="Vanillyl_alc_oxidase_C-sub2"/>
</dbReference>
<evidence type="ECO:0000313" key="7">
    <source>
        <dbReference type="Proteomes" id="UP000295727"/>
    </source>
</evidence>
<evidence type="ECO:0000256" key="2">
    <source>
        <dbReference type="ARBA" id="ARBA00022630"/>
    </source>
</evidence>
<protein>
    <submittedName>
        <fullName evidence="6">FAD-binding protein</fullName>
    </submittedName>
</protein>
<keyword evidence="4" id="KW-0560">Oxidoreductase</keyword>
<dbReference type="GO" id="GO:0071949">
    <property type="term" value="F:FAD binding"/>
    <property type="evidence" value="ECO:0007669"/>
    <property type="project" value="InterPro"/>
</dbReference>
<sequence>MKMPAVNTSLIQRRESIASMLRQIVGHEWVLDDEAERRPYESDGLAVYRALPLLVVLPQSTEEVRQVLAYCHRSGIKIVPRGSGTSLSGGALPIEDGIVLGTARMNRIVEIDEHNRVARVQPGVPNVRVTEAVRHLGLCYMPDPSSQVIATVGGNVAENSGGVHCLKYGVTANHVVGVEAVLITGEVVRFGGGFVGANDGELDLLGVLIGSEGLLAMITEITVRLTPLPPVARVLSMGFASVDDASRCVGAILADGIIPAGLEFMDRKVVDAVASMLGEPHAAQVDALLLCELDGTTVEVDMLVKRVEAIAARFNPVEVRVSESEAERERLWRSRKVAFGAMGKIARDVYVTDGTIPRAQLPEILRRVDALSRQYGLQYANCFHAGDGNLHPMVLFDSANPGELERAEQFGADILKACVDLGGVLTGEHGVGVEKRDLMPYQFGESDLAQQQLLKCVFDPDELLNPGKMFPTPCRCVETGRLRISGGHLRFPDIPRF</sequence>
<dbReference type="InterPro" id="IPR016166">
    <property type="entry name" value="FAD-bd_PCMH"/>
</dbReference>
<dbReference type="SUPFAM" id="SSF55103">
    <property type="entry name" value="FAD-linked oxidases, C-terminal domain"/>
    <property type="match status" value="1"/>
</dbReference>
<dbReference type="KEGG" id="ppai:E1956_32890"/>
<accession>A0A4V1B089</accession>
<organism evidence="6 7">
    <name type="scientific">Paraburkholderia pallida</name>
    <dbReference type="NCBI Taxonomy" id="2547399"/>
    <lineage>
        <taxon>Bacteria</taxon>
        <taxon>Pseudomonadati</taxon>
        <taxon>Pseudomonadota</taxon>
        <taxon>Betaproteobacteria</taxon>
        <taxon>Burkholderiales</taxon>
        <taxon>Burkholderiaceae</taxon>
        <taxon>Paraburkholderia</taxon>
    </lineage>
</organism>
<dbReference type="AlphaFoldDB" id="A0A4V1B089"/>
<dbReference type="PANTHER" id="PTHR42934:SF1">
    <property type="entry name" value="GLYCOLATE OXIDASE SUBUNIT GLCD"/>
    <property type="match status" value="1"/>
</dbReference>
<dbReference type="InterPro" id="IPR004113">
    <property type="entry name" value="FAD-bd_oxidored_4_C"/>
</dbReference>
<dbReference type="RefSeq" id="WP_134757068.1">
    <property type="nucleotide sequence ID" value="NZ_CP038150.1"/>
</dbReference>
<evidence type="ECO:0000256" key="4">
    <source>
        <dbReference type="ARBA" id="ARBA00023002"/>
    </source>
</evidence>
<reference evidence="6 7" key="1">
    <citation type="submission" date="2019-03" db="EMBL/GenBank/DDBJ databases">
        <title>Paraburkholderia sp. 7MH5, isolated from subtropical forest soil.</title>
        <authorList>
            <person name="Gao Z.-H."/>
            <person name="Qiu L.-H."/>
        </authorList>
    </citation>
    <scope>NUCLEOTIDE SEQUENCE [LARGE SCALE GENOMIC DNA]</scope>
    <source>
        <strain evidence="6 7">7MH5</strain>
    </source>
</reference>
<evidence type="ECO:0000256" key="3">
    <source>
        <dbReference type="ARBA" id="ARBA00022827"/>
    </source>
</evidence>
<dbReference type="InterPro" id="IPR051914">
    <property type="entry name" value="FAD-linked_OxidoTrans_Type4"/>
</dbReference>
<feature type="domain" description="FAD-binding PCMH-type" evidence="5">
    <location>
        <begin position="48"/>
        <end position="228"/>
    </location>
</feature>
<dbReference type="Gene3D" id="3.30.70.2740">
    <property type="match status" value="1"/>
</dbReference>
<gene>
    <name evidence="6" type="ORF">E1956_32890</name>
</gene>
<dbReference type="Gene3D" id="3.30.465.10">
    <property type="match status" value="1"/>
</dbReference>
<dbReference type="EMBL" id="CP038150">
    <property type="protein sequence ID" value="QBR01933.1"/>
    <property type="molecule type" value="Genomic_DNA"/>
</dbReference>
<keyword evidence="3" id="KW-0274">FAD</keyword>
<keyword evidence="2" id="KW-0285">Flavoprotein</keyword>
<dbReference type="Gene3D" id="1.10.45.10">
    <property type="entry name" value="Vanillyl-alcohol Oxidase, Chain A, domain 4"/>
    <property type="match status" value="1"/>
</dbReference>
<dbReference type="SUPFAM" id="SSF56176">
    <property type="entry name" value="FAD-binding/transporter-associated domain-like"/>
    <property type="match status" value="1"/>
</dbReference>
<dbReference type="InterPro" id="IPR036318">
    <property type="entry name" value="FAD-bd_PCMH-like_sf"/>
</dbReference>
<dbReference type="InterPro" id="IPR016169">
    <property type="entry name" value="FAD-bd_PCMH_sub2"/>
</dbReference>
<dbReference type="Pfam" id="PF01565">
    <property type="entry name" value="FAD_binding_4"/>
    <property type="match status" value="1"/>
</dbReference>
<evidence type="ECO:0000313" key="6">
    <source>
        <dbReference type="EMBL" id="QBR01933.1"/>
    </source>
</evidence>
<dbReference type="InterPro" id="IPR016164">
    <property type="entry name" value="FAD-linked_Oxase-like_C"/>
</dbReference>
<dbReference type="Proteomes" id="UP000295727">
    <property type="component" value="Chromosome 3"/>
</dbReference>
<dbReference type="PANTHER" id="PTHR42934">
    <property type="entry name" value="GLYCOLATE OXIDASE SUBUNIT GLCD"/>
    <property type="match status" value="1"/>
</dbReference>
<dbReference type="GO" id="GO:0016491">
    <property type="term" value="F:oxidoreductase activity"/>
    <property type="evidence" value="ECO:0007669"/>
    <property type="project" value="UniProtKB-KW"/>
</dbReference>
<evidence type="ECO:0000259" key="5">
    <source>
        <dbReference type="PROSITE" id="PS51387"/>
    </source>
</evidence>
<proteinExistence type="predicted"/>
<comment type="cofactor">
    <cofactor evidence="1">
        <name>FAD</name>
        <dbReference type="ChEBI" id="CHEBI:57692"/>
    </cofactor>
</comment>
<dbReference type="PROSITE" id="PS51387">
    <property type="entry name" value="FAD_PCMH"/>
    <property type="match status" value="1"/>
</dbReference>
<evidence type="ECO:0000256" key="1">
    <source>
        <dbReference type="ARBA" id="ARBA00001974"/>
    </source>
</evidence>